<dbReference type="InterPro" id="IPR008271">
    <property type="entry name" value="Ser/Thr_kinase_AS"/>
</dbReference>
<evidence type="ECO:0000256" key="10">
    <source>
        <dbReference type="PROSITE-ProRule" id="PRU10141"/>
    </source>
</evidence>
<accession>A0A2T7NT72</accession>
<dbReference type="InterPro" id="IPR051131">
    <property type="entry name" value="NEK_Ser/Thr_kinase_NIMA"/>
</dbReference>
<dbReference type="PROSITE" id="PS00107">
    <property type="entry name" value="PROTEIN_KINASE_ATP"/>
    <property type="match status" value="1"/>
</dbReference>
<dbReference type="SUPFAM" id="SSF56112">
    <property type="entry name" value="Protein kinase-like (PK-like)"/>
    <property type="match status" value="1"/>
</dbReference>
<keyword evidence="14" id="KW-1185">Reference proteome</keyword>
<dbReference type="InterPro" id="IPR011009">
    <property type="entry name" value="Kinase-like_dom_sf"/>
</dbReference>
<keyword evidence="3 11" id="KW-0723">Serine/threonine-protein kinase</keyword>
<dbReference type="Pfam" id="PF00069">
    <property type="entry name" value="Pkinase"/>
    <property type="match status" value="1"/>
</dbReference>
<feature type="binding site" evidence="10">
    <location>
        <position position="35"/>
    </location>
    <ligand>
        <name>ATP</name>
        <dbReference type="ChEBI" id="CHEBI:30616"/>
    </ligand>
</feature>
<dbReference type="EMBL" id="PZQS01000009">
    <property type="protein sequence ID" value="PVD24377.1"/>
    <property type="molecule type" value="Genomic_DNA"/>
</dbReference>
<reference evidence="13 14" key="1">
    <citation type="submission" date="2018-04" db="EMBL/GenBank/DDBJ databases">
        <title>The genome of golden apple snail Pomacea canaliculata provides insight into stress tolerance and invasive adaptation.</title>
        <authorList>
            <person name="Liu C."/>
            <person name="Liu B."/>
            <person name="Ren Y."/>
            <person name="Zhang Y."/>
            <person name="Wang H."/>
            <person name="Li S."/>
            <person name="Jiang F."/>
            <person name="Yin L."/>
            <person name="Zhang G."/>
            <person name="Qian W."/>
            <person name="Fan W."/>
        </authorList>
    </citation>
    <scope>NUCLEOTIDE SEQUENCE [LARGE SCALE GENOMIC DNA]</scope>
    <source>
        <strain evidence="13">SZHN2017</strain>
        <tissue evidence="13">Muscle</tissue>
    </source>
</reference>
<dbReference type="Proteomes" id="UP000245119">
    <property type="component" value="Linkage Group LG9"/>
</dbReference>
<dbReference type="AlphaFoldDB" id="A0A2T7NT72"/>
<gene>
    <name evidence="13" type="ORF">C0Q70_14858</name>
</gene>
<dbReference type="GO" id="GO:0005524">
    <property type="term" value="F:ATP binding"/>
    <property type="evidence" value="ECO:0007669"/>
    <property type="project" value="UniProtKB-UniRule"/>
</dbReference>
<evidence type="ECO:0000256" key="2">
    <source>
        <dbReference type="ARBA" id="ARBA00012513"/>
    </source>
</evidence>
<dbReference type="InterPro" id="IPR017441">
    <property type="entry name" value="Protein_kinase_ATP_BS"/>
</dbReference>
<dbReference type="GO" id="GO:0004674">
    <property type="term" value="F:protein serine/threonine kinase activity"/>
    <property type="evidence" value="ECO:0007669"/>
    <property type="project" value="UniProtKB-KW"/>
</dbReference>
<comment type="catalytic activity">
    <reaction evidence="8">
        <text>L-threonyl-[protein] + ATP = O-phospho-L-threonyl-[protein] + ADP + H(+)</text>
        <dbReference type="Rhea" id="RHEA:46608"/>
        <dbReference type="Rhea" id="RHEA-COMP:11060"/>
        <dbReference type="Rhea" id="RHEA-COMP:11605"/>
        <dbReference type="ChEBI" id="CHEBI:15378"/>
        <dbReference type="ChEBI" id="CHEBI:30013"/>
        <dbReference type="ChEBI" id="CHEBI:30616"/>
        <dbReference type="ChEBI" id="CHEBI:61977"/>
        <dbReference type="ChEBI" id="CHEBI:456216"/>
        <dbReference type="EC" id="2.7.11.1"/>
    </reaction>
</comment>
<evidence type="ECO:0000256" key="1">
    <source>
        <dbReference type="ARBA" id="ARBA00010886"/>
    </source>
</evidence>
<evidence type="ECO:0000256" key="11">
    <source>
        <dbReference type="RuleBase" id="RU000304"/>
    </source>
</evidence>
<dbReference type="SMART" id="SM00220">
    <property type="entry name" value="S_TKc"/>
    <property type="match status" value="1"/>
</dbReference>
<dbReference type="STRING" id="400727.A0A2T7NT72"/>
<evidence type="ECO:0000256" key="3">
    <source>
        <dbReference type="ARBA" id="ARBA00022527"/>
    </source>
</evidence>
<dbReference type="EC" id="2.7.11.1" evidence="2"/>
<evidence type="ECO:0000256" key="8">
    <source>
        <dbReference type="ARBA" id="ARBA00047899"/>
    </source>
</evidence>
<dbReference type="PROSITE" id="PS50011">
    <property type="entry name" value="PROTEIN_KINASE_DOM"/>
    <property type="match status" value="1"/>
</dbReference>
<dbReference type="OrthoDB" id="248923at2759"/>
<keyword evidence="5 10" id="KW-0547">Nucleotide-binding</keyword>
<dbReference type="InterPro" id="IPR000719">
    <property type="entry name" value="Prot_kinase_dom"/>
</dbReference>
<keyword evidence="7 10" id="KW-0067">ATP-binding</keyword>
<evidence type="ECO:0000256" key="6">
    <source>
        <dbReference type="ARBA" id="ARBA00022777"/>
    </source>
</evidence>
<evidence type="ECO:0000256" key="4">
    <source>
        <dbReference type="ARBA" id="ARBA00022679"/>
    </source>
</evidence>
<keyword evidence="4" id="KW-0808">Transferase</keyword>
<comment type="catalytic activity">
    <reaction evidence="9">
        <text>L-seryl-[protein] + ATP = O-phospho-L-seryl-[protein] + ADP + H(+)</text>
        <dbReference type="Rhea" id="RHEA:17989"/>
        <dbReference type="Rhea" id="RHEA-COMP:9863"/>
        <dbReference type="Rhea" id="RHEA-COMP:11604"/>
        <dbReference type="ChEBI" id="CHEBI:15378"/>
        <dbReference type="ChEBI" id="CHEBI:29999"/>
        <dbReference type="ChEBI" id="CHEBI:30616"/>
        <dbReference type="ChEBI" id="CHEBI:83421"/>
        <dbReference type="ChEBI" id="CHEBI:456216"/>
        <dbReference type="EC" id="2.7.11.1"/>
    </reaction>
</comment>
<organism evidence="13 14">
    <name type="scientific">Pomacea canaliculata</name>
    <name type="common">Golden apple snail</name>
    <dbReference type="NCBI Taxonomy" id="400727"/>
    <lineage>
        <taxon>Eukaryota</taxon>
        <taxon>Metazoa</taxon>
        <taxon>Spiralia</taxon>
        <taxon>Lophotrochozoa</taxon>
        <taxon>Mollusca</taxon>
        <taxon>Gastropoda</taxon>
        <taxon>Caenogastropoda</taxon>
        <taxon>Architaenioglossa</taxon>
        <taxon>Ampullarioidea</taxon>
        <taxon>Ampullariidae</taxon>
        <taxon>Pomacea</taxon>
    </lineage>
</organism>
<dbReference type="PANTHER" id="PTHR44899:SF3">
    <property type="entry name" value="SERINE_THREONINE-PROTEIN KINASE NEK1"/>
    <property type="match status" value="1"/>
</dbReference>
<evidence type="ECO:0000313" key="14">
    <source>
        <dbReference type="Proteomes" id="UP000245119"/>
    </source>
</evidence>
<protein>
    <recommendedName>
        <fullName evidence="2">non-specific serine/threonine protein kinase</fullName>
        <ecNumber evidence="2">2.7.11.1</ecNumber>
    </recommendedName>
</protein>
<dbReference type="Gene3D" id="1.10.510.10">
    <property type="entry name" value="Transferase(Phosphotransferase) domain 1"/>
    <property type="match status" value="1"/>
</dbReference>
<dbReference type="PANTHER" id="PTHR44899">
    <property type="entry name" value="CAMK FAMILY PROTEIN KINASE"/>
    <property type="match status" value="1"/>
</dbReference>
<comment type="caution">
    <text evidence="13">The sequence shown here is derived from an EMBL/GenBank/DDBJ whole genome shotgun (WGS) entry which is preliminary data.</text>
</comment>
<evidence type="ECO:0000256" key="5">
    <source>
        <dbReference type="ARBA" id="ARBA00022741"/>
    </source>
</evidence>
<evidence type="ECO:0000256" key="7">
    <source>
        <dbReference type="ARBA" id="ARBA00022840"/>
    </source>
</evidence>
<name>A0A2T7NT72_POMCA</name>
<dbReference type="PROSITE" id="PS00108">
    <property type="entry name" value="PROTEIN_KINASE_ST"/>
    <property type="match status" value="1"/>
</dbReference>
<evidence type="ECO:0000313" key="13">
    <source>
        <dbReference type="EMBL" id="PVD24377.1"/>
    </source>
</evidence>
<sequence>MANPTYFIAGELGKGGFGVVYLLKSDKDGPPLAMKTVDLRKIPEDFRERAKDEAKLLQNLSNPYLVHHVNSYMRHPYLCIIMEFCAAGDLEKFIKHLGFKNLPEKLITCWLMQAASGLNYMHTHDPVVLHRDLKPQNIYITGTGGLRLGDLGLARKLAGPQDMATTVAGTIVYLSPEMLNQKPYNSKTDIWSLGCVFYDIASMKSKEEEMGLMFLLFQVMGGRNVPLPEIYSEGLRETILRMLTKDPQERPSAGNILNSTVVQSFRKNPEEPANIIAEHARKERRPVPKIPRDLADIRCGQVPLDSRDILVPLKALEDLKKLNSPKPIPMPKPRLNPVKVEDVAPVKKEDKVNPMRVFNGMSENSMILFGGARNTAASGPSAAVEGAVGGSDDANETFFDSKNEPEYDEEHFLAKIQGLQVDCTNGLGTEVLQAAYGIIANVRDLSMLKVQLEELLGKSLYTKYSAKILELRVLEYALHKKLSSVSLAWHNA</sequence>
<proteinExistence type="inferred from homology"/>
<keyword evidence="6" id="KW-0418">Kinase</keyword>
<comment type="similarity">
    <text evidence="1">Belongs to the protein kinase superfamily. NEK Ser/Thr protein kinase family. NIMA subfamily.</text>
</comment>
<evidence type="ECO:0000256" key="9">
    <source>
        <dbReference type="ARBA" id="ARBA00048679"/>
    </source>
</evidence>
<evidence type="ECO:0000259" key="12">
    <source>
        <dbReference type="PROSITE" id="PS50011"/>
    </source>
</evidence>
<feature type="domain" description="Protein kinase" evidence="12">
    <location>
        <begin position="6"/>
        <end position="266"/>
    </location>
</feature>